<dbReference type="AlphaFoldDB" id="A0A922S4T1"/>
<keyword evidence="1" id="KW-0812">Transmembrane</keyword>
<evidence type="ECO:0000313" key="3">
    <source>
        <dbReference type="EMBL" id="KAH9593840.1"/>
    </source>
</evidence>
<dbReference type="PANTHER" id="PTHR11161">
    <property type="entry name" value="O-ACYLTRANSFERASE"/>
    <property type="match status" value="1"/>
</dbReference>
<reference evidence="3" key="3">
    <citation type="submission" date="2021-06" db="EMBL/GenBank/DDBJ databases">
        <title>Chromosome-level genome assembly for S. haematobium.</title>
        <authorList>
            <person name="Stroehlein A.J."/>
        </authorList>
    </citation>
    <scope>NUCLEOTIDE SEQUENCE</scope>
</reference>
<dbReference type="InterPro" id="IPR006621">
    <property type="entry name" value="Nose-resist-to-fluoxetine_N"/>
</dbReference>
<name>A0A922S4T1_SCHHA</name>
<feature type="transmembrane region" description="Helical" evidence="1">
    <location>
        <begin position="404"/>
        <end position="428"/>
    </location>
</feature>
<feature type="transmembrane region" description="Helical" evidence="1">
    <location>
        <begin position="448"/>
        <end position="469"/>
    </location>
</feature>
<keyword evidence="1" id="KW-1133">Transmembrane helix</keyword>
<feature type="transmembrane region" description="Helical" evidence="1">
    <location>
        <begin position="728"/>
        <end position="749"/>
    </location>
</feature>
<accession>A0A922S4T1</accession>
<dbReference type="GO" id="GO:0016747">
    <property type="term" value="F:acyltransferase activity, transferring groups other than amino-acyl groups"/>
    <property type="evidence" value="ECO:0007669"/>
    <property type="project" value="InterPro"/>
</dbReference>
<dbReference type="InterPro" id="IPR052728">
    <property type="entry name" value="O2_lipid_transport_reg"/>
</dbReference>
<dbReference type="RefSeq" id="XP_051073087.1">
    <property type="nucleotide sequence ID" value="XM_051209605.1"/>
</dbReference>
<reference evidence="3" key="4">
    <citation type="journal article" date="2022" name="PLoS Pathog.">
        <title>Chromosome-level genome of Schistosoma haematobium underpins genome-wide explorations of molecular variation.</title>
        <authorList>
            <person name="Stroehlein A.J."/>
            <person name="Korhonen P.K."/>
            <person name="Lee V.V."/>
            <person name="Ralph S.A."/>
            <person name="Mentink-Kane M."/>
            <person name="You H."/>
            <person name="McManus D.P."/>
            <person name="Tchuente L.T."/>
            <person name="Stothard J.R."/>
            <person name="Kaur P."/>
            <person name="Dudchenko O."/>
            <person name="Aiden E.L."/>
            <person name="Yang B."/>
            <person name="Yang H."/>
            <person name="Emery A.M."/>
            <person name="Webster B.L."/>
            <person name="Brindley P.J."/>
            <person name="Rollinson D."/>
            <person name="Chang B.C.H."/>
            <person name="Gasser R.B."/>
            <person name="Young N.D."/>
        </authorList>
    </citation>
    <scope>NUCLEOTIDE SEQUENCE</scope>
</reference>
<comment type="caution">
    <text evidence="3">The sequence shown here is derived from an EMBL/GenBank/DDBJ whole genome shotgun (WGS) entry which is preliminary data.</text>
</comment>
<dbReference type="Pfam" id="PF20146">
    <property type="entry name" value="NRF"/>
    <property type="match status" value="1"/>
</dbReference>
<organism evidence="3 4">
    <name type="scientific">Schistosoma haematobium</name>
    <name type="common">Blood fluke</name>
    <dbReference type="NCBI Taxonomy" id="6185"/>
    <lineage>
        <taxon>Eukaryota</taxon>
        <taxon>Metazoa</taxon>
        <taxon>Spiralia</taxon>
        <taxon>Lophotrochozoa</taxon>
        <taxon>Platyhelminthes</taxon>
        <taxon>Trematoda</taxon>
        <taxon>Digenea</taxon>
        <taxon>Strigeidida</taxon>
        <taxon>Schistosomatoidea</taxon>
        <taxon>Schistosomatidae</taxon>
        <taxon>Schistosoma</taxon>
    </lineage>
</organism>
<dbReference type="CTD" id="24591125"/>
<dbReference type="KEGG" id="shx:MS3_00002050"/>
<dbReference type="GeneID" id="24591125"/>
<feature type="transmembrane region" description="Helical" evidence="1">
    <location>
        <begin position="521"/>
        <end position="537"/>
    </location>
</feature>
<evidence type="ECO:0000259" key="2">
    <source>
        <dbReference type="SMART" id="SM00703"/>
    </source>
</evidence>
<dbReference type="Pfam" id="PF01757">
    <property type="entry name" value="Acyl_transf_3"/>
    <property type="match status" value="1"/>
</dbReference>
<dbReference type="SMART" id="SM00703">
    <property type="entry name" value="NRF"/>
    <property type="match status" value="1"/>
</dbReference>
<proteinExistence type="predicted"/>
<dbReference type="EMBL" id="AMPZ03000001">
    <property type="protein sequence ID" value="KAH9593840.1"/>
    <property type="molecule type" value="Genomic_DNA"/>
</dbReference>
<sequence length="773" mass="87386">MELDISHVMRWFFLYFTTLGSFLPNHVSTKSLPLYSYDNSMLVLLHPFDPKLLKPFDALAEYSRVSVYEMLRYLDQKRLSGNPLYNNSACVVDVTSIVYGIIRSDKEAVKWLDAAGKIVPGVSGGGINWVGSMELCRNITDFSYGLSQHVQGKYCSAYVKLPSAEDLPEKVSFELNYGVCIPHSCTKDDLIWLLDMVLSKVNLSIDKSTSFCHADFGELPKDGWFWVAMSLLVVMIFLLISGTVVDLVLWCRLNYRICEFSYDRLINVSMPTEASTTSEAIVNCGGTTEEENTIGQTTSAHLSTDKLSYFEHRANILSNTNPCIKYIANYSVPYNTWHLWHSKPNQVPNKSGQHCSHPLLCLDGIRFLTMNWIIYGHCIAFSMFVANNLLLFSQIHQPKWTYQVIISATLAVDTFFFMSSLLSTYLTIPKLRRIPSWKHWIKFWWSFVFHRILRLTPAYLLVLILYTGLFNHAYVGPMYPQTPNLMDIKFCRDHWWITYLNNFFYADEICMGWSWYLSNEIQFSIVLSPIFLCLVAWNETIGVLFGFGLVISSIASTFGISYSNDYLPGALSLSSFTTIYVKPYTRWSTYAIGLLCGWFLEKHINILNNVNTKTKVLIGVISVCLSSIFCVSTVYGLYGLLSGKVGPFTTFGAATYTAFHRPIFILGIAIVVSMCALGCGGPIRWILTLSVFRVPSRLTYTAYLVHPIVVLFIALGSQNPILLDDLHLIVMFFAVLPITYCLAYLVTLVTESPVLAMTHSSGGKKPLSSESPM</sequence>
<feature type="transmembrane region" description="Helical" evidence="1">
    <location>
        <begin position="224"/>
        <end position="249"/>
    </location>
</feature>
<reference evidence="3" key="2">
    <citation type="journal article" date="2019" name="Gigascience">
        <title>High-quality Schistosoma haematobium genome achieved by single-molecule and long-range sequencing.</title>
        <authorList>
            <person name="Stroehlein A.J."/>
            <person name="Korhonen P.K."/>
            <person name="Chong T.M."/>
            <person name="Lim Y.L."/>
            <person name="Chan K.G."/>
            <person name="Webster B."/>
            <person name="Rollinson D."/>
            <person name="Brindley P.J."/>
            <person name="Gasser R.B."/>
            <person name="Young N.D."/>
        </authorList>
    </citation>
    <scope>NUCLEOTIDE SEQUENCE</scope>
</reference>
<feature type="domain" description="Nose resistant-to-fluoxetine protein N-terminal" evidence="2">
    <location>
        <begin position="87"/>
        <end position="214"/>
    </location>
</feature>
<dbReference type="PANTHER" id="PTHR11161:SF12">
    <property type="entry name" value="ACYLTRANSFERASE 3 DOMAIN-CONTAINING PROTEIN-RELATED"/>
    <property type="match status" value="1"/>
</dbReference>
<protein>
    <recommendedName>
        <fullName evidence="2">Nose resistant-to-fluoxetine protein N-terminal domain-containing protein</fullName>
    </recommendedName>
</protein>
<keyword evidence="4" id="KW-1185">Reference proteome</keyword>
<feature type="transmembrane region" description="Helical" evidence="1">
    <location>
        <begin position="584"/>
        <end position="604"/>
    </location>
</feature>
<evidence type="ECO:0000313" key="4">
    <source>
        <dbReference type="Proteomes" id="UP000471633"/>
    </source>
</evidence>
<feature type="transmembrane region" description="Helical" evidence="1">
    <location>
        <begin position="372"/>
        <end position="392"/>
    </location>
</feature>
<feature type="transmembrane region" description="Helical" evidence="1">
    <location>
        <begin position="698"/>
        <end position="716"/>
    </location>
</feature>
<feature type="transmembrane region" description="Helical" evidence="1">
    <location>
        <begin position="616"/>
        <end position="638"/>
    </location>
</feature>
<feature type="transmembrane region" description="Helical" evidence="1">
    <location>
        <begin position="663"/>
        <end position="686"/>
    </location>
</feature>
<keyword evidence="1" id="KW-0472">Membrane</keyword>
<feature type="transmembrane region" description="Helical" evidence="1">
    <location>
        <begin position="544"/>
        <end position="564"/>
    </location>
</feature>
<reference evidence="3" key="1">
    <citation type="journal article" date="2012" name="Nat. Genet.">
        <title>Whole-genome sequence of Schistosoma haematobium.</title>
        <authorList>
            <person name="Young N.D."/>
            <person name="Jex A.R."/>
            <person name="Li B."/>
            <person name="Liu S."/>
            <person name="Yang L."/>
            <person name="Xiong Z."/>
            <person name="Li Y."/>
            <person name="Cantacessi C."/>
            <person name="Hall R.S."/>
            <person name="Xu X."/>
            <person name="Chen F."/>
            <person name="Wu X."/>
            <person name="Zerlotini A."/>
            <person name="Oliveira G."/>
            <person name="Hofmann A."/>
            <person name="Zhang G."/>
            <person name="Fang X."/>
            <person name="Kang Y."/>
            <person name="Campbell B.E."/>
            <person name="Loukas A."/>
            <person name="Ranganathan S."/>
            <person name="Rollinson D."/>
            <person name="Rinaldi G."/>
            <person name="Brindley P.J."/>
            <person name="Yang H."/>
            <person name="Wang J."/>
            <person name="Wang J."/>
            <person name="Gasser R.B."/>
        </authorList>
    </citation>
    <scope>NUCLEOTIDE SEQUENCE</scope>
</reference>
<dbReference type="OrthoDB" id="207378at2759"/>
<dbReference type="Proteomes" id="UP000471633">
    <property type="component" value="Unassembled WGS sequence"/>
</dbReference>
<evidence type="ECO:0000256" key="1">
    <source>
        <dbReference type="SAM" id="Phobius"/>
    </source>
</evidence>
<dbReference type="InterPro" id="IPR002656">
    <property type="entry name" value="Acyl_transf_3_dom"/>
</dbReference>
<gene>
    <name evidence="3" type="ORF">MS3_00002050</name>
</gene>